<organism evidence="1 2">
    <name type="scientific">Aromatoleum toluvorans</name>
    <dbReference type="NCBI Taxonomy" id="92002"/>
    <lineage>
        <taxon>Bacteria</taxon>
        <taxon>Pseudomonadati</taxon>
        <taxon>Pseudomonadota</taxon>
        <taxon>Betaproteobacteria</taxon>
        <taxon>Rhodocyclales</taxon>
        <taxon>Rhodocyclaceae</taxon>
        <taxon>Aromatoleum</taxon>
    </lineage>
</organism>
<reference evidence="1 2" key="1">
    <citation type="submission" date="2019-12" db="EMBL/GenBank/DDBJ databases">
        <title>Comparative genomics gives insights into the taxonomy of the Azoarcus-Aromatoleum group and reveals separate origins of nif in the plant-associated Azoarcus and non-plant-associated Aromatoleum sub-groups.</title>
        <authorList>
            <person name="Lafos M."/>
            <person name="Maluk M."/>
            <person name="Batista M."/>
            <person name="Junghare M."/>
            <person name="Carmona M."/>
            <person name="Faoro H."/>
            <person name="Cruz L.M."/>
            <person name="Battistoni F."/>
            <person name="De Souza E."/>
            <person name="Pedrosa F."/>
            <person name="Chen W.-M."/>
            <person name="Poole P.S."/>
            <person name="Dixon R.A."/>
            <person name="James E.K."/>
        </authorList>
    </citation>
    <scope>NUCLEOTIDE SEQUENCE [LARGE SCALE GENOMIC DNA]</scope>
    <source>
        <strain evidence="1 2">Td21</strain>
    </source>
</reference>
<sequence length="129" mass="13364">MIGAIAGLLAAGCAETSQFYHVEVPAGAPSATVHLVRANNFTGSAIAAPVFINGMQIGDIGPGGHLKSYVPVGKTLVASTGAPASFVVEADKSYYIEIGYSLQMWLWRPVFTATQIDAAQAANIAGRKL</sequence>
<dbReference type="EMBL" id="WTVN01000012">
    <property type="protein sequence ID" value="NMG43986.1"/>
    <property type="molecule type" value="Genomic_DNA"/>
</dbReference>
<gene>
    <name evidence="1" type="ORF">GPA22_09625</name>
</gene>
<keyword evidence="2" id="KW-1185">Reference proteome</keyword>
<protein>
    <recommendedName>
        <fullName evidence="3">DUF2846 domain-containing protein</fullName>
    </recommendedName>
</protein>
<evidence type="ECO:0000313" key="2">
    <source>
        <dbReference type="Proteomes" id="UP000623795"/>
    </source>
</evidence>
<evidence type="ECO:0000313" key="1">
    <source>
        <dbReference type="EMBL" id="NMG43986.1"/>
    </source>
</evidence>
<name>A0ABX1Q0U7_9RHOO</name>
<evidence type="ECO:0008006" key="3">
    <source>
        <dbReference type="Google" id="ProtNLM"/>
    </source>
</evidence>
<comment type="caution">
    <text evidence="1">The sequence shown here is derived from an EMBL/GenBank/DDBJ whole genome shotgun (WGS) entry which is preliminary data.</text>
</comment>
<dbReference type="RefSeq" id="WP_169255861.1">
    <property type="nucleotide sequence ID" value="NZ_WTVN01000012.1"/>
</dbReference>
<dbReference type="Proteomes" id="UP000623795">
    <property type="component" value="Unassembled WGS sequence"/>
</dbReference>
<proteinExistence type="predicted"/>
<accession>A0ABX1Q0U7</accession>